<name>A0ABU5NX33_9GAMM</name>
<accession>A0ABU5NX33</accession>
<protein>
    <submittedName>
        <fullName evidence="1">Uncharacterized protein</fullName>
    </submittedName>
</protein>
<dbReference type="EMBL" id="JAYDCJ010000003">
    <property type="protein sequence ID" value="MEA1080380.1"/>
    <property type="molecule type" value="Genomic_DNA"/>
</dbReference>
<proteinExistence type="predicted"/>
<organism evidence="1 2">
    <name type="scientific">Marinobacter qingdaonensis</name>
    <dbReference type="NCBI Taxonomy" id="3108486"/>
    <lineage>
        <taxon>Bacteria</taxon>
        <taxon>Pseudomonadati</taxon>
        <taxon>Pseudomonadota</taxon>
        <taxon>Gammaproteobacteria</taxon>
        <taxon>Pseudomonadales</taxon>
        <taxon>Marinobacteraceae</taxon>
        <taxon>Marinobacter</taxon>
    </lineage>
</organism>
<sequence length="193" mass="21185">MAARELIQAGDVAEGRPHLTHPWVEVYPMVKAGLAHRDQKALGEQLHTLAEKAGQVDSWDEISADFQAAWVGIEQAVNTTEGLSASSVSKVILSLTKQAVLEYDEALDGDQFVAEHEYQDGRGFVAAARDYLAEHEAHLVKQNKEAWRDTGKALNELAKAWPTPVPPQKPVVSTSNLYAAQARLELALAPYLY</sequence>
<evidence type="ECO:0000313" key="1">
    <source>
        <dbReference type="EMBL" id="MEA1080380.1"/>
    </source>
</evidence>
<dbReference type="Proteomes" id="UP001305746">
    <property type="component" value="Unassembled WGS sequence"/>
</dbReference>
<gene>
    <name evidence="1" type="ORF">U5822_06845</name>
</gene>
<dbReference type="RefSeq" id="WP_322854885.1">
    <property type="nucleotide sequence ID" value="NZ_JAYDCJ010000003.1"/>
</dbReference>
<comment type="caution">
    <text evidence="1">The sequence shown here is derived from an EMBL/GenBank/DDBJ whole genome shotgun (WGS) entry which is preliminary data.</text>
</comment>
<evidence type="ECO:0000313" key="2">
    <source>
        <dbReference type="Proteomes" id="UP001305746"/>
    </source>
</evidence>
<reference evidence="1 2" key="1">
    <citation type="submission" date="2023-12" db="EMBL/GenBank/DDBJ databases">
        <title>Marinobacter qingdaonensis sp. nov., isolated from the intertidal sediment of Qingdao, PR China.</title>
        <authorList>
            <person name="Li Y."/>
        </authorList>
    </citation>
    <scope>NUCLEOTIDE SEQUENCE [LARGE SCALE GENOMIC DNA]</scope>
    <source>
        <strain evidence="1 2">ASW11-75</strain>
    </source>
</reference>
<keyword evidence="2" id="KW-1185">Reference proteome</keyword>